<organism evidence="2 3">
    <name type="scientific">Magallana gigas</name>
    <name type="common">Pacific oyster</name>
    <name type="synonym">Crassostrea gigas</name>
    <dbReference type="NCBI Taxonomy" id="29159"/>
    <lineage>
        <taxon>Eukaryota</taxon>
        <taxon>Metazoa</taxon>
        <taxon>Spiralia</taxon>
        <taxon>Lophotrochozoa</taxon>
        <taxon>Mollusca</taxon>
        <taxon>Bivalvia</taxon>
        <taxon>Autobranchia</taxon>
        <taxon>Pteriomorphia</taxon>
        <taxon>Ostreida</taxon>
        <taxon>Ostreoidea</taxon>
        <taxon>Ostreidae</taxon>
        <taxon>Magallana</taxon>
    </lineage>
</organism>
<dbReference type="InterPro" id="IPR016186">
    <property type="entry name" value="C-type_lectin-like/link_sf"/>
</dbReference>
<protein>
    <recommendedName>
        <fullName evidence="1">C-type lectin domain-containing protein</fullName>
    </recommendedName>
</protein>
<proteinExistence type="predicted"/>
<dbReference type="Proteomes" id="UP000005408">
    <property type="component" value="Unassembled WGS sequence"/>
</dbReference>
<dbReference type="CDD" id="cd00037">
    <property type="entry name" value="CLECT"/>
    <property type="match status" value="1"/>
</dbReference>
<dbReference type="AlphaFoldDB" id="A0A8W8NLN4"/>
<name>A0A8W8NLN4_MAGGI</name>
<dbReference type="EnsemblMetazoa" id="G6305.1">
    <property type="protein sequence ID" value="G6305.1:cds"/>
    <property type="gene ID" value="G6305"/>
</dbReference>
<accession>A0A8W8NLN4</accession>
<dbReference type="InterPro" id="IPR001304">
    <property type="entry name" value="C-type_lectin-like"/>
</dbReference>
<keyword evidence="3" id="KW-1185">Reference proteome</keyword>
<evidence type="ECO:0000259" key="1">
    <source>
        <dbReference type="SMART" id="SM00034"/>
    </source>
</evidence>
<sequence>MCTALIPDGYIWSVSLEICYHLNTIKLIAVDAKAKCQAEHPNSRLLLIDSDVIYNFAVSIIDTFNTGAIYLQGTKCGPNFVDDDGQVITYFNWDSGEPGNGNYLRTDTDTRLQETSSGTYTYKFICRLY</sequence>
<dbReference type="SUPFAM" id="SSF56436">
    <property type="entry name" value="C-type lectin-like"/>
    <property type="match status" value="1"/>
</dbReference>
<reference evidence="2" key="1">
    <citation type="submission" date="2022-08" db="UniProtKB">
        <authorList>
            <consortium name="EnsemblMetazoa"/>
        </authorList>
    </citation>
    <scope>IDENTIFICATION</scope>
    <source>
        <strain evidence="2">05x7-T-G4-1.051#20</strain>
    </source>
</reference>
<dbReference type="Gene3D" id="3.10.100.10">
    <property type="entry name" value="Mannose-Binding Protein A, subunit A"/>
    <property type="match status" value="1"/>
</dbReference>
<evidence type="ECO:0000313" key="2">
    <source>
        <dbReference type="EnsemblMetazoa" id="G6305.1:cds"/>
    </source>
</evidence>
<dbReference type="InterPro" id="IPR016187">
    <property type="entry name" value="CTDL_fold"/>
</dbReference>
<dbReference type="SMART" id="SM00034">
    <property type="entry name" value="CLECT"/>
    <property type="match status" value="1"/>
</dbReference>
<evidence type="ECO:0000313" key="3">
    <source>
        <dbReference type="Proteomes" id="UP000005408"/>
    </source>
</evidence>
<feature type="domain" description="C-type lectin" evidence="1">
    <location>
        <begin position="6"/>
        <end position="127"/>
    </location>
</feature>